<evidence type="ECO:0000259" key="1">
    <source>
        <dbReference type="Pfam" id="PF01757"/>
    </source>
</evidence>
<feature type="domain" description="Acyltransferase 3" evidence="1">
    <location>
        <begin position="248"/>
        <end position="641"/>
    </location>
</feature>
<reference evidence="2 3" key="1">
    <citation type="journal article" date="2017" name="G3 (Bethesda)">
        <title>The Physical Genome Mapping of Anopheles albimanus Corrected Scaffold Misassemblies and Identified Interarm Rearrangements in Genus Anopheles.</title>
        <authorList>
            <person name="Artemov G.N."/>
            <person name="Peery A.N."/>
            <person name="Jiang X."/>
            <person name="Tu Z."/>
            <person name="Stegniy V.N."/>
            <person name="Sharakhova M.V."/>
            <person name="Sharakhov I.V."/>
        </authorList>
    </citation>
    <scope>NUCLEOTIDE SEQUENCE [LARGE SCALE GENOMIC DNA]</scope>
    <source>
        <strain evidence="2 3">ALBI9_A</strain>
    </source>
</reference>
<dbReference type="InterPro" id="IPR002656">
    <property type="entry name" value="Acyl_transf_3_dom"/>
</dbReference>
<dbReference type="Pfam" id="PF01757">
    <property type="entry name" value="Acyl_transf_3"/>
    <property type="match status" value="2"/>
</dbReference>
<dbReference type="VEuPathDB" id="VectorBase:AALB005936"/>
<dbReference type="GO" id="GO:0016747">
    <property type="term" value="F:acyltransferase activity, transferring groups other than amino-acyl groups"/>
    <property type="evidence" value="ECO:0007669"/>
    <property type="project" value="InterPro"/>
</dbReference>
<proteinExistence type="predicted"/>
<dbReference type="VEuPathDB" id="VectorBase:AALB20_033435"/>
<feature type="domain" description="Acyltransferase 3" evidence="1">
    <location>
        <begin position="954"/>
        <end position="1345"/>
    </location>
</feature>
<organism evidence="2 3">
    <name type="scientific">Anopheles albimanus</name>
    <name type="common">New world malaria mosquito</name>
    <dbReference type="NCBI Taxonomy" id="7167"/>
    <lineage>
        <taxon>Eukaryota</taxon>
        <taxon>Metazoa</taxon>
        <taxon>Ecdysozoa</taxon>
        <taxon>Arthropoda</taxon>
        <taxon>Hexapoda</taxon>
        <taxon>Insecta</taxon>
        <taxon>Pterygota</taxon>
        <taxon>Neoptera</taxon>
        <taxon>Endopterygota</taxon>
        <taxon>Diptera</taxon>
        <taxon>Nematocera</taxon>
        <taxon>Culicoidea</taxon>
        <taxon>Culicidae</taxon>
        <taxon>Anophelinae</taxon>
        <taxon>Anopheles</taxon>
    </lineage>
</organism>
<dbReference type="PANTHER" id="PTHR11161">
    <property type="entry name" value="O-ACYLTRANSFERASE"/>
    <property type="match status" value="1"/>
</dbReference>
<protein>
    <recommendedName>
        <fullName evidence="1">Acyltransferase 3 domain-containing protein</fullName>
    </recommendedName>
</protein>
<dbReference type="Proteomes" id="UP000069272">
    <property type="component" value="Chromosome 3L"/>
</dbReference>
<dbReference type="EnsemblMetazoa" id="AALB005936-RA">
    <property type="protein sequence ID" value="AALB005936-PA"/>
    <property type="gene ID" value="AALB005936"/>
</dbReference>
<keyword evidence="3" id="KW-1185">Reference proteome</keyword>
<dbReference type="PANTHER" id="PTHR11161:SF22">
    <property type="entry name" value="ACYLTRANSFERASE 3 DOMAIN-CONTAINING PROTEIN-RELATED"/>
    <property type="match status" value="1"/>
</dbReference>
<accession>A0A182FHE2</accession>
<evidence type="ECO:0000313" key="3">
    <source>
        <dbReference type="Proteomes" id="UP000069272"/>
    </source>
</evidence>
<dbReference type="InterPro" id="IPR052728">
    <property type="entry name" value="O2_lipid_transport_reg"/>
</dbReference>
<sequence length="1372" mass="157070">MPPLYLYDDYDRCLEKPGAIYCLVDGWIVPNASNARWTVIRQFSADTKRSFRHDRLQRGLCMDRCHQLLGRFDHRTQMKYFLGRFEPSGDVDITFDPNTFRGALDWRNRYRRLANQCVNYELKRQYALMAYSTVEYCTARRTGGDVADFAPQAPTAAASLDTADVWFLVVLGMLLLLATLSTSYDCHRHRLGSADRLKDYYRTDGMMGLSDRLLVAFSLPRNWHTLMTVPEQQRLPIGPPSSRDDLRFVHAVRFLTMYLVIAGHSMLFNCILPLLNPEYVEMHYRRFITMLLLNGVTVVQTFFTISGFLLAIQFTGEFTEQRRRPFGAREAFQCILCRFLRLTPVYGFMVLLDATWLIRLQDGPIWRRLAETERTFCRNNWWANVLYVNNYLTVSEPCLQQCWYLATDFQLYVLGLLLLGLTCRYPKTRNPLFAIASVASILAPAIVTYVQRFEGVVMLRPEALKYVMWYDPMYRLMYIPTHTNAGSYLAGLIGGLMYRALKQRVGGIDATGRHDKLFRILWYAAFPVAIAMLLSAYLFYAFEFEKPALWIALYAGLCRNLWGLLFAVLFVGLAVGGVGVGALRGALCSPIFRPLGKVTYGAFLCHLFIIRVTLGNVRQPVYVSDMRILVSTFSTLVLAYLMGTLLYLLIEAPFSNVQKALRSPKHECVYKEEIQLVTNGGTVSTLAGSSTTVIAPSAPSITMIIVAIGLLCTGVGAFDVLFGYNQSEYWQMPQLQVYDSMESCLHNRPAGVFCVTKVAIKPDSRSTVWRLIKKYSKYTFQYNHDVLTRGVCVDECAREVGQLVASGVTVDRYYEPRFNITKRFIMPDWLLPNVTHYRKAYGRLVNVCQNYALRTQYNLSGYVEIEDCTTNDTLVRPIDVYDIAYMILLVVLVLVTIGSQCYDCRLARAASDPNHYERPLKSRVATALTAFSLRRNWAALTRKSCRAQYQQDLYYIDQLRVMTMSVILLLHVFIGMCMFTSQNPLVMEQFSAHPISQMLFSLVPAQVDMFFSISGLLLAVQFLQYTENKHFRFSILWQGLVNRYLRSLPVYAVLMLFTVSHYDTFLTTPSAYKIQPKMRLICRRKWWINFLFINNYYQPEEQCLIHTWYLAADFQLFVVGLCIMTALWRFPKATFWMVAGLGLIGFVLPMLNTYLHALDAMMPLTMKGNEYQLWYDEYFVKSYQATEMHCASFFAGMIAGLLYHRIARKELTLPLSTLRIVFSLGSIAIAGFALQAPLYNMINFTKPSAWMALLSGVHKVSIGAFYSTTFLLLTFQHSNTPLGRWLTGNTLSRVLARLGFGFYLMQMTVLKIVFANYPEDTRINVQLIITTYCCTFVLSYAIALVAFLLVEKPFDVLLKLLLGNGGQRKPPA</sequence>
<name>A0A182FHE2_ANOAL</name>
<reference evidence="2" key="2">
    <citation type="submission" date="2022-08" db="UniProtKB">
        <authorList>
            <consortium name="EnsemblMetazoa"/>
        </authorList>
    </citation>
    <scope>IDENTIFICATION</scope>
    <source>
        <strain evidence="2">STECLA/ALBI9_A</strain>
    </source>
</reference>
<evidence type="ECO:0000313" key="2">
    <source>
        <dbReference type="EnsemblMetazoa" id="AALB005936-PA"/>
    </source>
</evidence>